<accession>A0AAV6LP11</accession>
<proteinExistence type="predicted"/>
<keyword evidence="3" id="KW-1185">Reference proteome</keyword>
<reference evidence="2" key="1">
    <citation type="submission" date="2020-08" db="EMBL/GenBank/DDBJ databases">
        <title>Plant Genome Project.</title>
        <authorList>
            <person name="Zhang R.-G."/>
        </authorList>
    </citation>
    <scope>NUCLEOTIDE SEQUENCE</scope>
    <source>
        <strain evidence="2">WSP0</strain>
        <tissue evidence="2">Leaf</tissue>
    </source>
</reference>
<feature type="region of interest" description="Disordered" evidence="1">
    <location>
        <begin position="60"/>
        <end position="79"/>
    </location>
</feature>
<sequence length="346" mass="37854">MDLLRDFLVLNSGNGSDSSKIRFASNLGFLPTLLKHVNRVSNSENSRIIHGSKDVIHQDKMPCASVGPNSSRKEGDTPTVRQVKGLSQEVTGLLKELESKNILIKSLKVPEKAPEVELDSGSSWKDKVSPPGETHARMNLCYFPPDVDGEKVRVSPPKHVKILGSVKWKNCIVGHFVDKKLAFLVVQSIAVNAWGKFGLKTVLSNEKGFFFFLFGEEASGKVVTDRIKYPWRPTKCDSCRVFGHNECNKNKVGVIESDKLTVIASAVAPTKVWVVKGSKGDCAAGLVSSVLPTQTTPDPMRIAQKSPVHVEVLPCVNQFSALQEEEGVRSSIVVELPIGRSEVDVI</sequence>
<comment type="caution">
    <text evidence="2">The sequence shown here is derived from an EMBL/GenBank/DDBJ whole genome shotgun (WGS) entry which is preliminary data.</text>
</comment>
<protein>
    <recommendedName>
        <fullName evidence="4">DUF4283 domain-containing protein</fullName>
    </recommendedName>
</protein>
<evidence type="ECO:0000256" key="1">
    <source>
        <dbReference type="SAM" id="MobiDB-lite"/>
    </source>
</evidence>
<evidence type="ECO:0000313" key="3">
    <source>
        <dbReference type="Proteomes" id="UP000823749"/>
    </source>
</evidence>
<dbReference type="AlphaFoldDB" id="A0AAV6LP11"/>
<name>A0AAV6LP11_9ERIC</name>
<evidence type="ECO:0008006" key="4">
    <source>
        <dbReference type="Google" id="ProtNLM"/>
    </source>
</evidence>
<organism evidence="2 3">
    <name type="scientific">Rhododendron griersonianum</name>
    <dbReference type="NCBI Taxonomy" id="479676"/>
    <lineage>
        <taxon>Eukaryota</taxon>
        <taxon>Viridiplantae</taxon>
        <taxon>Streptophyta</taxon>
        <taxon>Embryophyta</taxon>
        <taxon>Tracheophyta</taxon>
        <taxon>Spermatophyta</taxon>
        <taxon>Magnoliopsida</taxon>
        <taxon>eudicotyledons</taxon>
        <taxon>Gunneridae</taxon>
        <taxon>Pentapetalae</taxon>
        <taxon>asterids</taxon>
        <taxon>Ericales</taxon>
        <taxon>Ericaceae</taxon>
        <taxon>Ericoideae</taxon>
        <taxon>Rhodoreae</taxon>
        <taxon>Rhododendron</taxon>
    </lineage>
</organism>
<evidence type="ECO:0000313" key="2">
    <source>
        <dbReference type="EMBL" id="KAG5566597.1"/>
    </source>
</evidence>
<gene>
    <name evidence="2" type="ORF">RHGRI_002227</name>
</gene>
<dbReference type="Proteomes" id="UP000823749">
    <property type="component" value="Chromosome 1"/>
</dbReference>
<dbReference type="EMBL" id="JACTNZ010000001">
    <property type="protein sequence ID" value="KAG5566597.1"/>
    <property type="molecule type" value="Genomic_DNA"/>
</dbReference>